<dbReference type="Proteomes" id="UP001549110">
    <property type="component" value="Unassembled WGS sequence"/>
</dbReference>
<keyword evidence="16" id="KW-0675">Receptor</keyword>
<dbReference type="Gene3D" id="2.40.170.20">
    <property type="entry name" value="TonB-dependent receptor, beta-barrel domain"/>
    <property type="match status" value="1"/>
</dbReference>
<keyword evidence="5 11" id="KW-0812">Transmembrane</keyword>
<dbReference type="PROSITE" id="PS52016">
    <property type="entry name" value="TONB_DEPENDENT_REC_3"/>
    <property type="match status" value="1"/>
</dbReference>
<gene>
    <name evidence="16" type="ORF">ABID41_003470</name>
</gene>
<evidence type="ECO:0000256" key="4">
    <source>
        <dbReference type="ARBA" id="ARBA00022496"/>
    </source>
</evidence>
<dbReference type="PANTHER" id="PTHR32552:SF81">
    <property type="entry name" value="TONB-DEPENDENT OUTER MEMBRANE RECEPTOR"/>
    <property type="match status" value="1"/>
</dbReference>
<organism evidence="16 17">
    <name type="scientific">Phenylobacterium koreense</name>
    <dbReference type="NCBI Taxonomy" id="266125"/>
    <lineage>
        <taxon>Bacteria</taxon>
        <taxon>Pseudomonadati</taxon>
        <taxon>Pseudomonadota</taxon>
        <taxon>Alphaproteobacteria</taxon>
        <taxon>Caulobacterales</taxon>
        <taxon>Caulobacteraceae</taxon>
        <taxon>Phenylobacterium</taxon>
    </lineage>
</organism>
<keyword evidence="3 11" id="KW-1134">Transmembrane beta strand</keyword>
<evidence type="ECO:0000256" key="12">
    <source>
        <dbReference type="RuleBase" id="RU003357"/>
    </source>
</evidence>
<dbReference type="InterPro" id="IPR036942">
    <property type="entry name" value="Beta-barrel_TonB_sf"/>
</dbReference>
<feature type="signal peptide" evidence="13">
    <location>
        <begin position="1"/>
        <end position="23"/>
    </location>
</feature>
<evidence type="ECO:0000256" key="9">
    <source>
        <dbReference type="ARBA" id="ARBA00023136"/>
    </source>
</evidence>
<keyword evidence="10 11" id="KW-0998">Cell outer membrane</keyword>
<evidence type="ECO:0000256" key="13">
    <source>
        <dbReference type="SAM" id="SignalP"/>
    </source>
</evidence>
<comment type="subcellular location">
    <subcellularLocation>
        <location evidence="1 11">Cell outer membrane</location>
        <topology evidence="1 11">Multi-pass membrane protein</topology>
    </subcellularLocation>
</comment>
<reference evidence="16 17" key="1">
    <citation type="submission" date="2024-06" db="EMBL/GenBank/DDBJ databases">
        <title>Genomic Encyclopedia of Type Strains, Phase IV (KMG-IV): sequencing the most valuable type-strain genomes for metagenomic binning, comparative biology and taxonomic classification.</title>
        <authorList>
            <person name="Goeker M."/>
        </authorList>
    </citation>
    <scope>NUCLEOTIDE SEQUENCE [LARGE SCALE GENOMIC DNA]</scope>
    <source>
        <strain evidence="16 17">DSM 17809</strain>
    </source>
</reference>
<dbReference type="Pfam" id="PF07715">
    <property type="entry name" value="Plug"/>
    <property type="match status" value="1"/>
</dbReference>
<keyword evidence="8 12" id="KW-0798">TonB box</keyword>
<dbReference type="InterPro" id="IPR012910">
    <property type="entry name" value="Plug_dom"/>
</dbReference>
<evidence type="ECO:0000313" key="16">
    <source>
        <dbReference type="EMBL" id="MET3528331.1"/>
    </source>
</evidence>
<feature type="domain" description="TonB-dependent receptor-like beta-barrel" evidence="14">
    <location>
        <begin position="250"/>
        <end position="720"/>
    </location>
</feature>
<evidence type="ECO:0000256" key="8">
    <source>
        <dbReference type="ARBA" id="ARBA00023077"/>
    </source>
</evidence>
<evidence type="ECO:0000259" key="14">
    <source>
        <dbReference type="Pfam" id="PF00593"/>
    </source>
</evidence>
<evidence type="ECO:0000313" key="17">
    <source>
        <dbReference type="Proteomes" id="UP001549110"/>
    </source>
</evidence>
<keyword evidence="6" id="KW-0408">Iron</keyword>
<evidence type="ECO:0000256" key="7">
    <source>
        <dbReference type="ARBA" id="ARBA00023065"/>
    </source>
</evidence>
<comment type="similarity">
    <text evidence="11 12">Belongs to the TonB-dependent receptor family.</text>
</comment>
<dbReference type="InterPro" id="IPR039426">
    <property type="entry name" value="TonB-dep_rcpt-like"/>
</dbReference>
<keyword evidence="7" id="KW-0406">Ion transport</keyword>
<evidence type="ECO:0000256" key="10">
    <source>
        <dbReference type="ARBA" id="ARBA00023237"/>
    </source>
</evidence>
<comment type="caution">
    <text evidence="16">The sequence shown here is derived from an EMBL/GenBank/DDBJ whole genome shotgun (WGS) entry which is preliminary data.</text>
</comment>
<dbReference type="SUPFAM" id="SSF56935">
    <property type="entry name" value="Porins"/>
    <property type="match status" value="1"/>
</dbReference>
<evidence type="ECO:0000259" key="15">
    <source>
        <dbReference type="Pfam" id="PF07715"/>
    </source>
</evidence>
<dbReference type="Pfam" id="PF00593">
    <property type="entry name" value="TonB_dep_Rec_b-barrel"/>
    <property type="match status" value="1"/>
</dbReference>
<feature type="domain" description="TonB-dependent receptor plug" evidence="15">
    <location>
        <begin position="43"/>
        <end position="149"/>
    </location>
</feature>
<evidence type="ECO:0000256" key="1">
    <source>
        <dbReference type="ARBA" id="ARBA00004571"/>
    </source>
</evidence>
<sequence length="752" mass="81540">MEVSRLVLAASLAAALHPVGALAQEASHVEELVVTGEKTERSLQDTVTSAAVVTARRIDQENIQSFFDIANRTANVTESFGGAGFTIRGISNRGVSGGGNGGVVTVYVDGAPIPDDALRNGPLDTFDVAQVEILRGPQSTLQGRNALAGSVIIRTQDPTWTWSGIARALVSDEDERTFSIAGGGPIVADQLAFRLAYQDRDADGFIRNTTLDRQEDPTRAKTLRGKLLFTPSVLPGLTVRAGVTHDERKGGYLYTYARTDTPDAADTRVSLGDFPTDADNTTDLISVTADYKFDNNFTLSSATAWSKVDSLMRYDTDGTAQPLEFGTIDQVDQSFTQELRLAYDGERLSGLVGAYYADRDRDYGLTSRANVPTPRSTIVAQLMALGLGSAQANQIATVYVAALPAVAIDFNGQAPDEVKTAAIFADGRYRLTPQLSLLAGFRYDHEEYTQSVDQTSVFGGAYPNPAAFGPLAPAIARLNQAVAMSVAQANATVAPASRDFDAFLPKLGVKYDFTDDASLAFVVQRGYRSGGSSINVARSDVVAFDPEYTWNYELALRTAWLADTLTVNANAYYVDWKDQQVSVNLGTSLYDYQTENAGKSHLYGFELETNYQPSAAWGVYGSVGYSRTEFDDFQVMNGAASVDLSGSEFAFAPRWTVAIGGDYRWTNGLALNLNASYRSDMYGATGVTQGQTRIDERILVNGKFGYNAEHWSLSVFANNVFDETYIQYEDAARNRAVYGAPRVIGAILETRW</sequence>
<evidence type="ECO:0000256" key="2">
    <source>
        <dbReference type="ARBA" id="ARBA00022448"/>
    </source>
</evidence>
<keyword evidence="9 11" id="KW-0472">Membrane</keyword>
<keyword evidence="4" id="KW-0410">Iron transport</keyword>
<feature type="chain" id="PRO_5046553945" evidence="13">
    <location>
        <begin position="24"/>
        <end position="752"/>
    </location>
</feature>
<keyword evidence="2 11" id="KW-0813">Transport</keyword>
<evidence type="ECO:0000256" key="11">
    <source>
        <dbReference type="PROSITE-ProRule" id="PRU01360"/>
    </source>
</evidence>
<keyword evidence="13" id="KW-0732">Signal</keyword>
<dbReference type="InterPro" id="IPR000531">
    <property type="entry name" value="Beta-barrel_TonB"/>
</dbReference>
<protein>
    <submittedName>
        <fullName evidence="16">Outer membrane receptor protein involved in Fe transport</fullName>
    </submittedName>
</protein>
<evidence type="ECO:0000256" key="3">
    <source>
        <dbReference type="ARBA" id="ARBA00022452"/>
    </source>
</evidence>
<proteinExistence type="inferred from homology"/>
<keyword evidence="17" id="KW-1185">Reference proteome</keyword>
<dbReference type="PANTHER" id="PTHR32552">
    <property type="entry name" value="FERRICHROME IRON RECEPTOR-RELATED"/>
    <property type="match status" value="1"/>
</dbReference>
<accession>A0ABV2EMS1</accession>
<dbReference type="EMBL" id="JBEPLU010000003">
    <property type="protein sequence ID" value="MET3528331.1"/>
    <property type="molecule type" value="Genomic_DNA"/>
</dbReference>
<name>A0ABV2EMS1_9CAUL</name>
<evidence type="ECO:0000256" key="6">
    <source>
        <dbReference type="ARBA" id="ARBA00023004"/>
    </source>
</evidence>
<evidence type="ECO:0000256" key="5">
    <source>
        <dbReference type="ARBA" id="ARBA00022692"/>
    </source>
</evidence>
<dbReference type="RefSeq" id="WP_354298268.1">
    <property type="nucleotide sequence ID" value="NZ_JBEPLU010000003.1"/>
</dbReference>